<dbReference type="AlphaFoldDB" id="A0AAD5Y984"/>
<name>A0AAD5Y984_9APHY</name>
<evidence type="ECO:0000313" key="3">
    <source>
        <dbReference type="Proteomes" id="UP001212997"/>
    </source>
</evidence>
<feature type="region of interest" description="Disordered" evidence="1">
    <location>
        <begin position="28"/>
        <end position="48"/>
    </location>
</feature>
<reference evidence="2" key="1">
    <citation type="submission" date="2022-07" db="EMBL/GenBank/DDBJ databases">
        <title>Genome Sequence of Physisporinus lineatus.</title>
        <authorList>
            <person name="Buettner E."/>
        </authorList>
    </citation>
    <scope>NUCLEOTIDE SEQUENCE</scope>
    <source>
        <strain evidence="2">VT162</strain>
    </source>
</reference>
<dbReference type="Proteomes" id="UP001212997">
    <property type="component" value="Unassembled WGS sequence"/>
</dbReference>
<comment type="caution">
    <text evidence="2">The sequence shown here is derived from an EMBL/GenBank/DDBJ whole genome shotgun (WGS) entry which is preliminary data.</text>
</comment>
<proteinExistence type="predicted"/>
<evidence type="ECO:0000313" key="2">
    <source>
        <dbReference type="EMBL" id="KAJ3476184.1"/>
    </source>
</evidence>
<dbReference type="EMBL" id="JANAWD010000741">
    <property type="protein sequence ID" value="KAJ3476184.1"/>
    <property type="molecule type" value="Genomic_DNA"/>
</dbReference>
<protein>
    <submittedName>
        <fullName evidence="2">Uncharacterized protein</fullName>
    </submittedName>
</protein>
<organism evidence="2 3">
    <name type="scientific">Meripilus lineatus</name>
    <dbReference type="NCBI Taxonomy" id="2056292"/>
    <lineage>
        <taxon>Eukaryota</taxon>
        <taxon>Fungi</taxon>
        <taxon>Dikarya</taxon>
        <taxon>Basidiomycota</taxon>
        <taxon>Agaricomycotina</taxon>
        <taxon>Agaricomycetes</taxon>
        <taxon>Polyporales</taxon>
        <taxon>Meripilaceae</taxon>
        <taxon>Meripilus</taxon>
    </lineage>
</organism>
<gene>
    <name evidence="2" type="ORF">NLI96_g11335</name>
</gene>
<keyword evidence="3" id="KW-1185">Reference proteome</keyword>
<evidence type="ECO:0000256" key="1">
    <source>
        <dbReference type="SAM" id="MobiDB-lite"/>
    </source>
</evidence>
<accession>A0AAD5Y984</accession>
<sequence length="148" mass="15995">MSNSMTPTNPPDSEWLAQQLSELLSSIAIEGPPGRPGSGPGPIDPFGTKFEQLFSREATGCVNSRSEDREGLKKALLGIQKTWDPKTGMATPANPPKPKEVAAELTWIDAKHHSQEEAAMVFATTIEVHGNPMIKYLELNAEKTAPSN</sequence>